<evidence type="ECO:0000259" key="9">
    <source>
        <dbReference type="PROSITE" id="PS51755"/>
    </source>
</evidence>
<dbReference type="FunFam" id="3.40.50.2300:FF:000001">
    <property type="entry name" value="DNA-binding response regulator PhoB"/>
    <property type="match status" value="1"/>
</dbReference>
<dbReference type="AlphaFoldDB" id="A0A1F5RIE5"/>
<dbReference type="InterPro" id="IPR016032">
    <property type="entry name" value="Sig_transdc_resp-reg_C-effctor"/>
</dbReference>
<feature type="domain" description="OmpR/PhoB-type" evidence="9">
    <location>
        <begin position="130"/>
        <end position="226"/>
    </location>
</feature>
<evidence type="ECO:0000256" key="3">
    <source>
        <dbReference type="ARBA" id="ARBA00023015"/>
    </source>
</evidence>
<dbReference type="InterPro" id="IPR039420">
    <property type="entry name" value="WalR-like"/>
</dbReference>
<dbReference type="SUPFAM" id="SSF46894">
    <property type="entry name" value="C-terminal effector domain of the bipartite response regulators"/>
    <property type="match status" value="1"/>
</dbReference>
<dbReference type="PROSITE" id="PS51755">
    <property type="entry name" value="OMPR_PHOB"/>
    <property type="match status" value="1"/>
</dbReference>
<name>A0A1F5RIE5_9BACT</name>
<dbReference type="Pfam" id="PF00072">
    <property type="entry name" value="Response_reg"/>
    <property type="match status" value="1"/>
</dbReference>
<dbReference type="SMART" id="SM00448">
    <property type="entry name" value="REC"/>
    <property type="match status" value="1"/>
</dbReference>
<dbReference type="InterPro" id="IPR001789">
    <property type="entry name" value="Sig_transdc_resp-reg_receiver"/>
</dbReference>
<evidence type="ECO:0000256" key="4">
    <source>
        <dbReference type="ARBA" id="ARBA00023125"/>
    </source>
</evidence>
<gene>
    <name evidence="10" type="ORF">A2024_06245</name>
</gene>
<dbReference type="GO" id="GO:0000156">
    <property type="term" value="F:phosphorelay response regulator activity"/>
    <property type="evidence" value="ECO:0007669"/>
    <property type="project" value="TreeGrafter"/>
</dbReference>
<feature type="modified residue" description="4-aspartylphosphate" evidence="6">
    <location>
        <position position="53"/>
    </location>
</feature>
<comment type="caution">
    <text evidence="10">The sequence shown here is derived from an EMBL/GenBank/DDBJ whole genome shotgun (WGS) entry which is preliminary data.</text>
</comment>
<dbReference type="InterPro" id="IPR001867">
    <property type="entry name" value="OmpR/PhoB-type_DNA-bd"/>
</dbReference>
<evidence type="ECO:0000256" key="2">
    <source>
        <dbReference type="ARBA" id="ARBA00023012"/>
    </source>
</evidence>
<evidence type="ECO:0000256" key="6">
    <source>
        <dbReference type="PROSITE-ProRule" id="PRU00169"/>
    </source>
</evidence>
<dbReference type="PANTHER" id="PTHR48111:SF21">
    <property type="entry name" value="DNA-BINDING DUAL MASTER TRANSCRIPTIONAL REGULATOR RPAA"/>
    <property type="match status" value="1"/>
</dbReference>
<evidence type="ECO:0000256" key="7">
    <source>
        <dbReference type="PROSITE-ProRule" id="PRU01091"/>
    </source>
</evidence>
<dbReference type="InterPro" id="IPR036388">
    <property type="entry name" value="WH-like_DNA-bd_sf"/>
</dbReference>
<dbReference type="Gene3D" id="3.40.50.2300">
    <property type="match status" value="1"/>
</dbReference>
<dbReference type="SMART" id="SM00862">
    <property type="entry name" value="Trans_reg_C"/>
    <property type="match status" value="1"/>
</dbReference>
<dbReference type="SUPFAM" id="SSF52172">
    <property type="entry name" value="CheY-like"/>
    <property type="match status" value="1"/>
</dbReference>
<evidence type="ECO:0000256" key="5">
    <source>
        <dbReference type="ARBA" id="ARBA00023163"/>
    </source>
</evidence>
<evidence type="ECO:0000256" key="1">
    <source>
        <dbReference type="ARBA" id="ARBA00022553"/>
    </source>
</evidence>
<dbReference type="GO" id="GO:0006355">
    <property type="term" value="P:regulation of DNA-templated transcription"/>
    <property type="evidence" value="ECO:0007669"/>
    <property type="project" value="InterPro"/>
</dbReference>
<evidence type="ECO:0000313" key="11">
    <source>
        <dbReference type="Proteomes" id="UP000177230"/>
    </source>
</evidence>
<dbReference type="GO" id="GO:0000976">
    <property type="term" value="F:transcription cis-regulatory region binding"/>
    <property type="evidence" value="ECO:0007669"/>
    <property type="project" value="TreeGrafter"/>
</dbReference>
<accession>A0A1F5RIE5</accession>
<protein>
    <submittedName>
        <fullName evidence="10">DNA-binding response regulator</fullName>
    </submittedName>
</protein>
<dbReference type="EMBL" id="MFFM01000009">
    <property type="protein sequence ID" value="OGF14122.1"/>
    <property type="molecule type" value="Genomic_DNA"/>
</dbReference>
<dbReference type="Pfam" id="PF00486">
    <property type="entry name" value="Trans_reg_C"/>
    <property type="match status" value="1"/>
</dbReference>
<keyword evidence="4 7" id="KW-0238">DNA-binding</keyword>
<dbReference type="CDD" id="cd00383">
    <property type="entry name" value="trans_reg_C"/>
    <property type="match status" value="1"/>
</dbReference>
<dbReference type="InterPro" id="IPR011006">
    <property type="entry name" value="CheY-like_superfamily"/>
</dbReference>
<evidence type="ECO:0000259" key="8">
    <source>
        <dbReference type="PROSITE" id="PS50110"/>
    </source>
</evidence>
<proteinExistence type="predicted"/>
<feature type="DNA-binding region" description="OmpR/PhoB-type" evidence="7">
    <location>
        <begin position="130"/>
        <end position="226"/>
    </location>
</feature>
<keyword evidence="3" id="KW-0805">Transcription regulation</keyword>
<dbReference type="GO" id="GO:0032993">
    <property type="term" value="C:protein-DNA complex"/>
    <property type="evidence" value="ECO:0007669"/>
    <property type="project" value="TreeGrafter"/>
</dbReference>
<organism evidence="10 11">
    <name type="scientific">Candidatus Edwardsbacteria bacterium GWF2_54_11</name>
    <dbReference type="NCBI Taxonomy" id="1817851"/>
    <lineage>
        <taxon>Bacteria</taxon>
        <taxon>Candidatus Edwardsiibacteriota</taxon>
    </lineage>
</organism>
<keyword evidence="2" id="KW-0902">Two-component regulatory system</keyword>
<keyword evidence="1 6" id="KW-0597">Phosphoprotein</keyword>
<reference evidence="10 11" key="1">
    <citation type="journal article" date="2016" name="Nat. Commun.">
        <title>Thousands of microbial genomes shed light on interconnected biogeochemical processes in an aquifer system.</title>
        <authorList>
            <person name="Anantharaman K."/>
            <person name="Brown C.T."/>
            <person name="Hug L.A."/>
            <person name="Sharon I."/>
            <person name="Castelle C.J."/>
            <person name="Probst A.J."/>
            <person name="Thomas B.C."/>
            <person name="Singh A."/>
            <person name="Wilkins M.J."/>
            <person name="Karaoz U."/>
            <person name="Brodie E.L."/>
            <person name="Williams K.H."/>
            <person name="Hubbard S.S."/>
            <person name="Banfield J.F."/>
        </authorList>
    </citation>
    <scope>NUCLEOTIDE SEQUENCE [LARGE SCALE GENOMIC DNA]</scope>
</reference>
<sequence length="228" mass="26054">MPKKIYIVEDEKDIADIVKHYLKNAGYGVEVFEDGEKALRRVRLSVPDLLLLDLMLPGMDGLEICRLLRSEPPTKKLPIIMLTAKGEETDKIVGLEMGADDYITKPFSPKELVARVKALFRRNQPDLEAVKNIQYGKLFLDIETHTVTVNNKEVTLTAKEFALLEYLLQRKGKLVSRDNILDAVWGMDYYGGNRTIDVHIRHLREKIPLLKASLVTVKSFGYKLKDEK</sequence>
<dbReference type="Gene3D" id="1.10.10.10">
    <property type="entry name" value="Winged helix-like DNA-binding domain superfamily/Winged helix DNA-binding domain"/>
    <property type="match status" value="1"/>
</dbReference>
<dbReference type="PANTHER" id="PTHR48111">
    <property type="entry name" value="REGULATOR OF RPOS"/>
    <property type="match status" value="1"/>
</dbReference>
<dbReference type="Proteomes" id="UP000177230">
    <property type="component" value="Unassembled WGS sequence"/>
</dbReference>
<evidence type="ECO:0000313" key="10">
    <source>
        <dbReference type="EMBL" id="OGF14122.1"/>
    </source>
</evidence>
<dbReference type="GO" id="GO:0005829">
    <property type="term" value="C:cytosol"/>
    <property type="evidence" value="ECO:0007669"/>
    <property type="project" value="TreeGrafter"/>
</dbReference>
<keyword evidence="5" id="KW-0804">Transcription</keyword>
<dbReference type="Gene3D" id="6.10.250.690">
    <property type="match status" value="1"/>
</dbReference>
<dbReference type="PROSITE" id="PS50110">
    <property type="entry name" value="RESPONSE_REGULATORY"/>
    <property type="match status" value="1"/>
</dbReference>
<feature type="domain" description="Response regulatory" evidence="8">
    <location>
        <begin position="4"/>
        <end position="120"/>
    </location>
</feature>